<dbReference type="RefSeq" id="WP_227390964.1">
    <property type="nucleotide sequence ID" value="NZ_JBHSCJ010000008.1"/>
</dbReference>
<protein>
    <submittedName>
        <fullName evidence="6">LysR family transcriptional regulator</fullName>
    </submittedName>
</protein>
<dbReference type="PROSITE" id="PS50931">
    <property type="entry name" value="HTH_LYSR"/>
    <property type="match status" value="1"/>
</dbReference>
<dbReference type="PANTHER" id="PTHR30126">
    <property type="entry name" value="HTH-TYPE TRANSCRIPTIONAL REGULATOR"/>
    <property type="match status" value="1"/>
</dbReference>
<sequence length="329" mass="36854">MTSPNLLNRLTFRQLQVFQEVYRKRSYSRAAEQLGLTQPAVSSQIRQLEQALSEPLFKYAGKTLHTLPAADTLALSAREIIGQLARLQMNLSGLDGSIKGELNLAAVSSAQYVVPYLLARFRARYPDITLRLKVCNRSQALERLAQQRDDVVIMAMVPEDDGLSVLPLLENELIAVVWPNHPLLDLAQPTLVDFARHYVLMREPGSGVRNAFEQLVADQEVGLPHRLELGSNEAIKQGVMAHLGVAVLPRLSVKLELEHGLLAQLDLPHFPLRRAWCAVHRRDHFPTPAAELFLRFTREHLADYRRHFQTLAAPLPSPGVSCLPLSVMP</sequence>
<comment type="similarity">
    <text evidence="1">Belongs to the LysR transcriptional regulatory family.</text>
</comment>
<keyword evidence="3" id="KW-0238">DNA-binding</keyword>
<dbReference type="InterPro" id="IPR000847">
    <property type="entry name" value="LysR_HTH_N"/>
</dbReference>
<dbReference type="Proteomes" id="UP001319882">
    <property type="component" value="Unassembled WGS sequence"/>
</dbReference>
<evidence type="ECO:0000259" key="5">
    <source>
        <dbReference type="PROSITE" id="PS50931"/>
    </source>
</evidence>
<dbReference type="SUPFAM" id="SSF46785">
    <property type="entry name" value="Winged helix' DNA-binding domain"/>
    <property type="match status" value="1"/>
</dbReference>
<dbReference type="PRINTS" id="PR00039">
    <property type="entry name" value="HTHLYSR"/>
</dbReference>
<evidence type="ECO:0000256" key="2">
    <source>
        <dbReference type="ARBA" id="ARBA00023015"/>
    </source>
</evidence>
<evidence type="ECO:0000256" key="1">
    <source>
        <dbReference type="ARBA" id="ARBA00009437"/>
    </source>
</evidence>
<reference evidence="6 7" key="1">
    <citation type="journal article" date="2021" name="Sci. Rep.">
        <title>Genome analysis of a halophilic bacterium Halomonas malpeensis YU-PRIM-29(T) reveals its exopolysaccharide and pigment producing capabilities.</title>
        <authorList>
            <person name="Athmika"/>
            <person name="Ghate S.D."/>
            <person name="Arun A.B."/>
            <person name="Rao S.S."/>
            <person name="Kumar S.T.A."/>
            <person name="Kandiyil M.K."/>
            <person name="Saptami K."/>
            <person name="Rekha P.D."/>
        </authorList>
    </citation>
    <scope>NUCLEOTIDE SEQUENCE [LARGE SCALE GENOMIC DNA]</scope>
    <source>
        <strain evidence="7">prim 29</strain>
    </source>
</reference>
<accession>A0ABS8DW53</accession>
<evidence type="ECO:0000313" key="6">
    <source>
        <dbReference type="EMBL" id="MCB8890295.1"/>
    </source>
</evidence>
<dbReference type="Gene3D" id="1.10.10.10">
    <property type="entry name" value="Winged helix-like DNA-binding domain superfamily/Winged helix DNA-binding domain"/>
    <property type="match status" value="1"/>
</dbReference>
<keyword evidence="7" id="KW-1185">Reference proteome</keyword>
<gene>
    <name evidence="6" type="ORF">GEV37_14345</name>
</gene>
<name>A0ABS8DW53_9GAMM</name>
<dbReference type="InterPro" id="IPR036390">
    <property type="entry name" value="WH_DNA-bd_sf"/>
</dbReference>
<dbReference type="PANTHER" id="PTHR30126:SF5">
    <property type="entry name" value="HTH-TYPE TRANSCRIPTIONAL ACTIVATOR CMPR"/>
    <property type="match status" value="1"/>
</dbReference>
<keyword evidence="4" id="KW-0804">Transcription</keyword>
<dbReference type="InterPro" id="IPR036388">
    <property type="entry name" value="WH-like_DNA-bd_sf"/>
</dbReference>
<comment type="caution">
    <text evidence="6">The sequence shown here is derived from an EMBL/GenBank/DDBJ whole genome shotgun (WGS) entry which is preliminary data.</text>
</comment>
<dbReference type="EMBL" id="WHVL01000006">
    <property type="protein sequence ID" value="MCB8890295.1"/>
    <property type="molecule type" value="Genomic_DNA"/>
</dbReference>
<dbReference type="Gene3D" id="3.40.190.290">
    <property type="match status" value="1"/>
</dbReference>
<evidence type="ECO:0000256" key="4">
    <source>
        <dbReference type="ARBA" id="ARBA00023163"/>
    </source>
</evidence>
<dbReference type="SUPFAM" id="SSF53850">
    <property type="entry name" value="Periplasmic binding protein-like II"/>
    <property type="match status" value="1"/>
</dbReference>
<keyword evidence="2" id="KW-0805">Transcription regulation</keyword>
<organism evidence="6 7">
    <name type="scientific">Vreelandella malpeensis</name>
    <dbReference type="NCBI Taxonomy" id="1172368"/>
    <lineage>
        <taxon>Bacteria</taxon>
        <taxon>Pseudomonadati</taxon>
        <taxon>Pseudomonadota</taxon>
        <taxon>Gammaproteobacteria</taxon>
        <taxon>Oceanospirillales</taxon>
        <taxon>Halomonadaceae</taxon>
        <taxon>Vreelandella</taxon>
    </lineage>
</organism>
<feature type="domain" description="HTH lysR-type" evidence="5">
    <location>
        <begin position="10"/>
        <end position="67"/>
    </location>
</feature>
<evidence type="ECO:0000313" key="7">
    <source>
        <dbReference type="Proteomes" id="UP001319882"/>
    </source>
</evidence>
<evidence type="ECO:0000256" key="3">
    <source>
        <dbReference type="ARBA" id="ARBA00023125"/>
    </source>
</evidence>
<proteinExistence type="inferred from homology"/>
<dbReference type="Pfam" id="PF03466">
    <property type="entry name" value="LysR_substrate"/>
    <property type="match status" value="1"/>
</dbReference>
<dbReference type="InterPro" id="IPR005119">
    <property type="entry name" value="LysR_subst-bd"/>
</dbReference>
<dbReference type="Pfam" id="PF00126">
    <property type="entry name" value="HTH_1"/>
    <property type="match status" value="1"/>
</dbReference>